<reference evidence="2 3" key="1">
    <citation type="submission" date="2020-08" db="EMBL/GenBank/DDBJ databases">
        <title>Genomic Encyclopedia of Type Strains, Phase IV (KMG-V): Genome sequencing to study the core and pangenomes of soil and plant-associated prokaryotes.</title>
        <authorList>
            <person name="Whitman W."/>
        </authorList>
    </citation>
    <scope>NUCLEOTIDE SEQUENCE [LARGE SCALE GENOMIC DNA]</scope>
    <source>
        <strain evidence="2 3">B3ACCR2</strain>
    </source>
</reference>
<gene>
    <name evidence="2" type="ORF">FHW14_003523</name>
</gene>
<protein>
    <submittedName>
        <fullName evidence="2">Glucokinase</fullName>
        <ecNumber evidence="2">2.7.1.2</ecNumber>
    </submittedName>
</protein>
<dbReference type="InterPro" id="IPR000600">
    <property type="entry name" value="ROK"/>
</dbReference>
<dbReference type="PANTHER" id="PTHR18964">
    <property type="entry name" value="ROK (REPRESSOR, ORF, KINASE) FAMILY"/>
    <property type="match status" value="1"/>
</dbReference>
<evidence type="ECO:0000256" key="1">
    <source>
        <dbReference type="ARBA" id="ARBA00006479"/>
    </source>
</evidence>
<proteinExistence type="inferred from homology"/>
<keyword evidence="2" id="KW-0418">Kinase</keyword>
<keyword evidence="2" id="KW-0808">Transferase</keyword>
<dbReference type="Pfam" id="PF00480">
    <property type="entry name" value="ROK"/>
    <property type="match status" value="1"/>
</dbReference>
<dbReference type="Proteomes" id="UP000590811">
    <property type="component" value="Unassembled WGS sequence"/>
</dbReference>
<dbReference type="EMBL" id="JACHVT010000009">
    <property type="protein sequence ID" value="MBB2988329.1"/>
    <property type="molecule type" value="Genomic_DNA"/>
</dbReference>
<dbReference type="SUPFAM" id="SSF53067">
    <property type="entry name" value="Actin-like ATPase domain"/>
    <property type="match status" value="1"/>
</dbReference>
<dbReference type="EC" id="2.7.1.2" evidence="2"/>
<organism evidence="2 3">
    <name type="scientific">Terracoccus luteus</name>
    <dbReference type="NCBI Taxonomy" id="53356"/>
    <lineage>
        <taxon>Bacteria</taxon>
        <taxon>Bacillati</taxon>
        <taxon>Actinomycetota</taxon>
        <taxon>Actinomycetes</taxon>
        <taxon>Micrococcales</taxon>
        <taxon>Intrasporangiaceae</taxon>
        <taxon>Terracoccus</taxon>
    </lineage>
</organism>
<comment type="similarity">
    <text evidence="1">Belongs to the ROK (NagC/XylR) family.</text>
</comment>
<dbReference type="Gene3D" id="3.30.420.40">
    <property type="match status" value="2"/>
</dbReference>
<dbReference type="PANTHER" id="PTHR18964:SF169">
    <property type="entry name" value="N-ACETYLMANNOSAMINE KINASE"/>
    <property type="match status" value="1"/>
</dbReference>
<dbReference type="GO" id="GO:0004340">
    <property type="term" value="F:glucokinase activity"/>
    <property type="evidence" value="ECO:0007669"/>
    <property type="project" value="UniProtKB-EC"/>
</dbReference>
<evidence type="ECO:0000313" key="3">
    <source>
        <dbReference type="Proteomes" id="UP000590811"/>
    </source>
</evidence>
<dbReference type="AlphaFoldDB" id="A0A839PY47"/>
<dbReference type="RefSeq" id="WP_184511301.1">
    <property type="nucleotide sequence ID" value="NZ_JACHVT010000009.1"/>
</dbReference>
<comment type="caution">
    <text evidence="2">The sequence shown here is derived from an EMBL/GenBank/DDBJ whole genome shotgun (WGS) entry which is preliminary data.</text>
</comment>
<dbReference type="InterPro" id="IPR043129">
    <property type="entry name" value="ATPase_NBD"/>
</dbReference>
<accession>A0A839PY47</accession>
<name>A0A839PY47_9MICO</name>
<evidence type="ECO:0000313" key="2">
    <source>
        <dbReference type="EMBL" id="MBB2988329.1"/>
    </source>
</evidence>
<sequence length="308" mass="30168">MGHFVVAADIGGTKTAVGLVSDEGEVLASATRPTPGPDGPSAVLGCVATLVTEVLASGGRGPADVVGLGVGSAGVIDADRGVVLSSTDVLRDWAGTDVASGLARLTGIPHVRVDNDVHAHAVGEAWRGAGGQARSSLFVAVGTGVGASLTVDGRPWHGHRGVAGHLGHAPSAAATGRPCVCGGSGHLEAVAAGPAMVLDARRRGADVASLHDVAQLARGGDGTCVHVLDHGAGALGSAVGGAVNLLDPEVVVVGGGVVGVGALWWQPMLKALAAELLPPLHDIRVVPASLGTTAALVGAGRLVLRELA</sequence>